<dbReference type="GO" id="GO:0003008">
    <property type="term" value="P:system process"/>
    <property type="evidence" value="ECO:0007669"/>
    <property type="project" value="UniProtKB-ARBA"/>
</dbReference>
<dbReference type="SMART" id="SM00164">
    <property type="entry name" value="TBC"/>
    <property type="match status" value="1"/>
</dbReference>
<dbReference type="OrthoDB" id="17687at2759"/>
<feature type="compositionally biased region" description="Low complexity" evidence="4">
    <location>
        <begin position="880"/>
        <end position="890"/>
    </location>
</feature>
<dbReference type="InterPro" id="IPR035969">
    <property type="entry name" value="Rab-GAP_TBC_sf"/>
</dbReference>
<dbReference type="Pfam" id="PF02893">
    <property type="entry name" value="GRAM"/>
    <property type="match status" value="2"/>
</dbReference>
<evidence type="ECO:0000256" key="3">
    <source>
        <dbReference type="ARBA" id="ARBA00022837"/>
    </source>
</evidence>
<feature type="domain" description="EF-hand" evidence="6">
    <location>
        <begin position="791"/>
        <end position="826"/>
    </location>
</feature>
<protein>
    <recommendedName>
        <fullName evidence="9">Rab-GAP TBC domain-containing protein</fullName>
    </recommendedName>
</protein>
<evidence type="ECO:0000256" key="2">
    <source>
        <dbReference type="ARBA" id="ARBA00022737"/>
    </source>
</evidence>
<dbReference type="Gene3D" id="1.10.10.750">
    <property type="entry name" value="Ypt/Rab-GAP domain of gyp1p, domain 1"/>
    <property type="match status" value="1"/>
</dbReference>
<dbReference type="Gene3D" id="1.10.472.80">
    <property type="entry name" value="Ypt/Rab-GAP domain of gyp1p, domain 3"/>
    <property type="match status" value="1"/>
</dbReference>
<dbReference type="GO" id="GO:0005096">
    <property type="term" value="F:GTPase activator activity"/>
    <property type="evidence" value="ECO:0007669"/>
    <property type="project" value="UniProtKB-KW"/>
</dbReference>
<feature type="domain" description="Rab-GAP TBC" evidence="5">
    <location>
        <begin position="447"/>
        <end position="634"/>
    </location>
</feature>
<dbReference type="InterPro" id="IPR004182">
    <property type="entry name" value="GRAM"/>
</dbReference>
<gene>
    <name evidence="7" type="ORF">LSTR_LSTR001421</name>
</gene>
<evidence type="ECO:0000313" key="7">
    <source>
        <dbReference type="EMBL" id="RZF42626.1"/>
    </source>
</evidence>
<accession>A0A482XA62</accession>
<evidence type="ECO:0000256" key="1">
    <source>
        <dbReference type="ARBA" id="ARBA00022468"/>
    </source>
</evidence>
<feature type="region of interest" description="Disordered" evidence="4">
    <location>
        <begin position="880"/>
        <end position="899"/>
    </location>
</feature>
<dbReference type="EMBL" id="QKKF02014716">
    <property type="protein sequence ID" value="RZF42626.1"/>
    <property type="molecule type" value="Genomic_DNA"/>
</dbReference>
<dbReference type="InterPro" id="IPR000195">
    <property type="entry name" value="Rab-GAP-TBC_dom"/>
</dbReference>
<dbReference type="PROSITE" id="PS50222">
    <property type="entry name" value="EF_HAND_2"/>
    <property type="match status" value="1"/>
</dbReference>
<dbReference type="Pfam" id="PF00566">
    <property type="entry name" value="RabGAP-TBC"/>
    <property type="match status" value="1"/>
</dbReference>
<dbReference type="InterPro" id="IPR011993">
    <property type="entry name" value="PH-like_dom_sf"/>
</dbReference>
<feature type="compositionally biased region" description="Polar residues" evidence="4">
    <location>
        <begin position="979"/>
        <end position="994"/>
    </location>
</feature>
<dbReference type="InterPro" id="IPR011992">
    <property type="entry name" value="EF-hand-dom_pair"/>
</dbReference>
<dbReference type="FunFam" id="2.30.29.30:FF:000013">
    <property type="entry name" value="Putative TBC1 domain family member 8B"/>
    <property type="match status" value="1"/>
</dbReference>
<dbReference type="Gene3D" id="2.30.29.30">
    <property type="entry name" value="Pleckstrin-homology domain (PH domain)/Phosphotyrosine-binding domain (PTB)"/>
    <property type="match status" value="2"/>
</dbReference>
<evidence type="ECO:0000259" key="6">
    <source>
        <dbReference type="PROSITE" id="PS50222"/>
    </source>
</evidence>
<dbReference type="CDD" id="cd13354">
    <property type="entry name" value="PH-GRAM2_TCB1D9_TCB1D9B"/>
    <property type="match status" value="1"/>
</dbReference>
<evidence type="ECO:0000313" key="8">
    <source>
        <dbReference type="Proteomes" id="UP000291343"/>
    </source>
</evidence>
<dbReference type="Gene3D" id="1.10.8.270">
    <property type="entry name" value="putative rabgap domain of human tbc1 domain family member 14 like domains"/>
    <property type="match status" value="1"/>
</dbReference>
<sequence>MLFGMTWIRAYTLSCNVVRAMEKQVVCLRLLLVQLTVFSTQNGFPKVSYIKRQPLKSIMNLASDSLSAFSSEDDINDFVFCKIESLVADTKSSEATVEADEESKEFQRISSKFRKLFNMPREERLVTYYPCSYMKGIFPYQGWIYLSISHLCFHCLIFGKEKKVIIRWTDVLELQKTTNYLLPETITISTRENKIYRFTAVIGKEDAFKTMTQLINIAMKQLMNENTAFDVDKNLLSKLSKNVKKKQSFLKRDLDARAQSDAYRLLFKLPTTEKLDGSTDVTLLTPYNKSHAPGKLFLSQNYICFDSRVHGLVSLVIPLRDVSAVEKADSDPSNPVLENSILVITRMKVNFVFSRIVDRDFLVQKISELLARIRGQSTMCPPESPIAQKDDRLWKIQTPLGLEFQNDKMNKARQEVKAKQWEMHFKDYGSGISMYRTHEISKLVLQGIPDTLRREVWMNFSGAKNEMASNPGLYRELVEKAKSTPCTANDEIERDLYRSLPEHPAFQSDTGISALRRVLTAYACRNPAIGYCQAMNIIASVLLIFCSEEEAFWLLACVCENLLPDYYNTKVVGALVDQGVLDDLIRDSLTNLYACLESLGMIQMISLSWFLTIFLSVMPYTSAVALTILQDNEKHLSSCRDDGEAMQRLSSYLSGIYNEDDVELWQMKEGCAVKKSITVQKLLYNAYKDFGMLTAGEIETLRTKHRLRVVQNLEDGMGKNVVRSIRNDGYFDTDQLLVLLGLIREELMRNPSKYADNRYDQSLPYYEAYRVDYDLFLFLFTGISPWGKGKFGEELAARLFRLMDQNGDGLINFRELVTALGLTCYAECNTRLRLLYLLHLPPLLTTAEIEATFHSEEGTEVACEATEEVVASLGGLATPSLERSGSLSSSAQTPTGVEKDLPCDVKSMSSLRSMVMHGCSKLDRGALPSMTHIHFMALWHTLDDLLNTVLDNGELDHIIATVGTTLLQLGEANKKFYEGQQNSNTGSPAHNNQDSVEKDSELIADKNGNPERNVRGDGDGEGVGGGKAADWSIGLEQFVATALLAEQILKFFSDKVDLRTAVASIRNQRVRSLHSFCSDFVPP</sequence>
<dbReference type="InParanoid" id="A0A482XA62"/>
<dbReference type="STRING" id="195883.A0A482XA62"/>
<dbReference type="Gene3D" id="1.10.238.10">
    <property type="entry name" value="EF-hand"/>
    <property type="match status" value="1"/>
</dbReference>
<dbReference type="AlphaFoldDB" id="A0A482XA62"/>
<proteinExistence type="predicted"/>
<dbReference type="PANTHER" id="PTHR47666:SF1">
    <property type="entry name" value="PROTEIN VASCULAR ASSOCIATED DEATH 1, CHLOROPLASTIC"/>
    <property type="match status" value="1"/>
</dbReference>
<keyword evidence="8" id="KW-1185">Reference proteome</keyword>
<dbReference type="InterPro" id="IPR036017">
    <property type="entry name" value="TCB1D9/TCB1D9B_PH-GRAM2"/>
</dbReference>
<dbReference type="SMART" id="SM00568">
    <property type="entry name" value="GRAM"/>
    <property type="match status" value="2"/>
</dbReference>
<feature type="compositionally biased region" description="Basic and acidic residues" evidence="4">
    <location>
        <begin position="995"/>
        <end position="1018"/>
    </location>
</feature>
<keyword evidence="3" id="KW-0106">Calcium</keyword>
<dbReference type="FunCoup" id="A0A482XA62">
    <property type="interactions" value="1153"/>
</dbReference>
<dbReference type="Proteomes" id="UP000291343">
    <property type="component" value="Unassembled WGS sequence"/>
</dbReference>
<keyword evidence="1" id="KW-0343">GTPase activation</keyword>
<dbReference type="FunFam" id="1.10.8.270:FF:000002">
    <property type="entry name" value="TBC1 domain family member 9B"/>
    <property type="match status" value="1"/>
</dbReference>
<keyword evidence="2" id="KW-0677">Repeat</keyword>
<dbReference type="SMR" id="A0A482XA62"/>
<name>A0A482XA62_LAOST</name>
<reference evidence="7 8" key="1">
    <citation type="journal article" date="2017" name="Gigascience">
        <title>Genome sequence of the small brown planthopper, Laodelphax striatellus.</title>
        <authorList>
            <person name="Zhu J."/>
            <person name="Jiang F."/>
            <person name="Wang X."/>
            <person name="Yang P."/>
            <person name="Bao Y."/>
            <person name="Zhao W."/>
            <person name="Wang W."/>
            <person name="Lu H."/>
            <person name="Wang Q."/>
            <person name="Cui N."/>
            <person name="Li J."/>
            <person name="Chen X."/>
            <person name="Luo L."/>
            <person name="Yu J."/>
            <person name="Kang L."/>
            <person name="Cui F."/>
        </authorList>
    </citation>
    <scope>NUCLEOTIDE SEQUENCE [LARGE SCALE GENOMIC DNA]</scope>
    <source>
        <strain evidence="7">Lst14</strain>
    </source>
</reference>
<evidence type="ECO:0008006" key="9">
    <source>
        <dbReference type="Google" id="ProtNLM"/>
    </source>
</evidence>
<feature type="region of interest" description="Disordered" evidence="4">
    <location>
        <begin position="978"/>
        <end position="1026"/>
    </location>
</feature>
<dbReference type="PROSITE" id="PS50086">
    <property type="entry name" value="TBC_RABGAP"/>
    <property type="match status" value="1"/>
</dbReference>
<dbReference type="InterPro" id="IPR002048">
    <property type="entry name" value="EF_hand_dom"/>
</dbReference>
<dbReference type="SUPFAM" id="SSF47473">
    <property type="entry name" value="EF-hand"/>
    <property type="match status" value="1"/>
</dbReference>
<dbReference type="SUPFAM" id="SSF47923">
    <property type="entry name" value="Ypt/Rab-GAP domain of gyp1p"/>
    <property type="match status" value="2"/>
</dbReference>
<dbReference type="PROSITE" id="PS00018">
    <property type="entry name" value="EF_HAND_1"/>
    <property type="match status" value="1"/>
</dbReference>
<dbReference type="SMART" id="SM00054">
    <property type="entry name" value="EFh"/>
    <property type="match status" value="1"/>
</dbReference>
<evidence type="ECO:0000259" key="5">
    <source>
        <dbReference type="PROSITE" id="PS50086"/>
    </source>
</evidence>
<dbReference type="PANTHER" id="PTHR47666">
    <property type="entry name" value="PROTEIN VASCULAR ASSOCIATED DEATH 1, CHLOROPLASTIC"/>
    <property type="match status" value="1"/>
</dbReference>
<organism evidence="7 8">
    <name type="scientific">Laodelphax striatellus</name>
    <name type="common">Small brown planthopper</name>
    <name type="synonym">Delphax striatella</name>
    <dbReference type="NCBI Taxonomy" id="195883"/>
    <lineage>
        <taxon>Eukaryota</taxon>
        <taxon>Metazoa</taxon>
        <taxon>Ecdysozoa</taxon>
        <taxon>Arthropoda</taxon>
        <taxon>Hexapoda</taxon>
        <taxon>Insecta</taxon>
        <taxon>Pterygota</taxon>
        <taxon>Neoptera</taxon>
        <taxon>Paraneoptera</taxon>
        <taxon>Hemiptera</taxon>
        <taxon>Auchenorrhyncha</taxon>
        <taxon>Fulgoroidea</taxon>
        <taxon>Delphacidae</taxon>
        <taxon>Criomorphinae</taxon>
        <taxon>Laodelphax</taxon>
    </lineage>
</organism>
<evidence type="ECO:0000256" key="4">
    <source>
        <dbReference type="SAM" id="MobiDB-lite"/>
    </source>
</evidence>
<dbReference type="GO" id="GO:0005509">
    <property type="term" value="F:calcium ion binding"/>
    <property type="evidence" value="ECO:0007669"/>
    <property type="project" value="InterPro"/>
</dbReference>
<comment type="caution">
    <text evidence="7">The sequence shown here is derived from an EMBL/GenBank/DDBJ whole genome shotgun (WGS) entry which is preliminary data.</text>
</comment>
<dbReference type="InterPro" id="IPR018247">
    <property type="entry name" value="EF_Hand_1_Ca_BS"/>
</dbReference>